<dbReference type="AlphaFoldDB" id="K1PN41"/>
<keyword evidence="3 8" id="KW-0238">DNA-binding</keyword>
<keyword evidence="8" id="KW-0539">Nucleus</keyword>
<comment type="function">
    <text evidence="6">Regulates CDK7, the catalytic subunit of the CDK-activating kinase (CAK) enzymatic complex. CAK activates the cyclin-associated kinases CDK1, CDK2, CDK4 and CDK6 by threonine phosphorylation. CAK complexed to the core-TFIIH basal transcription factor activates RNA polymerase II by serine phosphorylation of the repetitive C-terminal domain (CTD) of its large subunit (POLR2A), allowing its escape from the promoter and elongation of the transcripts. Involved in cell cycle control and in RNA transcription by RNA polymerase II. Its expression and activity are constant throughout the cell cycle.</text>
</comment>
<dbReference type="PRINTS" id="PR00053">
    <property type="entry name" value="FORKHEAD"/>
</dbReference>
<comment type="subcellular location">
    <subcellularLocation>
        <location evidence="8">Nucleus</location>
    </subcellularLocation>
</comment>
<evidence type="ECO:0000256" key="1">
    <source>
        <dbReference type="ARBA" id="ARBA00008638"/>
    </source>
</evidence>
<dbReference type="PROSITE" id="PS00658">
    <property type="entry name" value="FORK_HEAD_2"/>
    <property type="match status" value="1"/>
</dbReference>
<dbReference type="Pfam" id="PF16899">
    <property type="entry name" value="Cyclin_C_2"/>
    <property type="match status" value="1"/>
</dbReference>
<dbReference type="FunFam" id="1.10.472.10:FF:000029">
    <property type="entry name" value="Cyclin h"/>
    <property type="match status" value="1"/>
</dbReference>
<dbReference type="Gene3D" id="1.10.472.10">
    <property type="entry name" value="Cyclin-like"/>
    <property type="match status" value="2"/>
</dbReference>
<dbReference type="InterPro" id="IPR013763">
    <property type="entry name" value="Cyclin-like_dom"/>
</dbReference>
<comment type="similarity">
    <text evidence="1">Belongs to the cyclin family. Cyclin C subfamily.</text>
</comment>
<sequence length="1234" mass="138551">MVGLADLSFGLVYVRESRMFASSSQLKHWMFNNEGEIQSLRQEANERYVEEHGTKVSEEQRQAYFLTASEERHLCRHFEFVLKEFCSRFQPPMPKYVLGTALCYFKRFYINCSAMDYHPKDIMLTCVYLASKVEEFNVSINQFVGNLKGDREKFANIILTFELLLMDKLNYHLLIHNPYRPMEGLFIDLKTRFRVLENPEKLRKGAEEFLEKSLMTDVCMLFAPSQVALTAVLVSAAKEKANLDRLAMMSHESDSNAENVRFMSFKCPDTAALCKQSGRPSDAQPSTYVVILNQDSENQSTNLLSQSDQHTLGTRPPGLVCKSKSKSRVSLSPNDDLKLNLTNGFDDYDSSCISQKVFQDDSEGAKTDRFGETTKIIRLKIPSSLQKAMQISQRLNAQRLLAETSSNHQSNIKGQWNSTAKSSPLTESGYSSANSSCFSRESFETPSPASVPSQHQTARQIFDKSVVDLQKGKTSHTSPSVFTPSPISSLSSGLRNVAVFQASPSFSPNQNNAKSSLNLQRTSTPQSGYVVESADGQKFILPVDPQQTKTVSVSKSESHINIKPLNMTQFMPNSNFNCKPEVRDIKQQSFTLERSDSKLEAQTAPNKNPFCESQSKLSDSDQIKSTLEMSKNPVTSLQQPECTSSFSMITQEKIGDVIIKCGLNDNENVVKVEVADEDVVDKAADSQESMDSFPNSQESTEKDSLNDSLTNIQWLGGIQLKEDGKPQMPPTQNKKDNAIQWRCLSHSEVLKIAKEYGRAKRPPFSYMTLIQMALNSTEDKRMTLRQICKWIEEIFPYYKCTAKPGWKNSIRHNLSLYSIFEREKSKKHGSYWTIREDCPEKSKVVPSKEKREASSTLSSCLPVFLPHQSSRIPKLPIPAQYRGNPDSLKRNLQPILPRPHSFNSAMQTFALIPIQSMNQSQGVPSTSGRPMLIQVPTQPPPTLSQEPKKDAENLPIMDKQIDHSKKKVVNIAPKFNSQNIVKQAWLNAQVGSDNECKSDTGEKEETSGDDSGVKRKKQNNGLPKPRIYPRSSPPKKQQSRRKQKLVPKERDLLQDSSDDNEDDDVKQFINKLEQNLPTPLRAILDGSDTEKVTTSTPTKKASGSPDLPSPIRGITPLKGVSLLDTSFLDSFKDLDDGRNPFASPNFMLNMKKMSPSLMRSPNTSQFDNLFSGLTPIKGDLDSSHNENLSRILSEFPLDGIESEDEMLTGNLSNMNWSAICQNISSTPNEKSKME</sequence>
<proteinExistence type="inferred from homology"/>
<dbReference type="GO" id="GO:0043565">
    <property type="term" value="F:sequence-specific DNA binding"/>
    <property type="evidence" value="ECO:0007669"/>
    <property type="project" value="InterPro"/>
</dbReference>
<evidence type="ECO:0000256" key="9">
    <source>
        <dbReference type="RuleBase" id="RU000383"/>
    </source>
</evidence>
<name>K1PN41_MAGGI</name>
<dbReference type="InterPro" id="IPR001766">
    <property type="entry name" value="Fork_head_dom"/>
</dbReference>
<dbReference type="PANTHER" id="PTHR46878:SF1">
    <property type="entry name" value="FORKHEAD BOX PROTEIN M1"/>
    <property type="match status" value="1"/>
</dbReference>
<dbReference type="InParanoid" id="K1PN41"/>
<dbReference type="PROSITE" id="PS00657">
    <property type="entry name" value="FORK_HEAD_1"/>
    <property type="match status" value="1"/>
</dbReference>
<protein>
    <recommendedName>
        <fullName evidence="2">Cyclin-H</fullName>
    </recommendedName>
</protein>
<reference evidence="11" key="1">
    <citation type="journal article" date="2012" name="Nature">
        <title>The oyster genome reveals stress adaptation and complexity of shell formation.</title>
        <authorList>
            <person name="Zhang G."/>
            <person name="Fang X."/>
            <person name="Guo X."/>
            <person name="Li L."/>
            <person name="Luo R."/>
            <person name="Xu F."/>
            <person name="Yang P."/>
            <person name="Zhang L."/>
            <person name="Wang X."/>
            <person name="Qi H."/>
            <person name="Xiong Z."/>
            <person name="Que H."/>
            <person name="Xie Y."/>
            <person name="Holland P.W."/>
            <person name="Paps J."/>
            <person name="Zhu Y."/>
            <person name="Wu F."/>
            <person name="Chen Y."/>
            <person name="Wang J."/>
            <person name="Peng C."/>
            <person name="Meng J."/>
            <person name="Yang L."/>
            <person name="Liu J."/>
            <person name="Wen B."/>
            <person name="Zhang N."/>
            <person name="Huang Z."/>
            <person name="Zhu Q."/>
            <person name="Feng Y."/>
            <person name="Mount A."/>
            <person name="Hedgecock D."/>
            <person name="Xu Z."/>
            <person name="Liu Y."/>
            <person name="Domazet-Loso T."/>
            <person name="Du Y."/>
            <person name="Sun X."/>
            <person name="Zhang S."/>
            <person name="Liu B."/>
            <person name="Cheng P."/>
            <person name="Jiang X."/>
            <person name="Li J."/>
            <person name="Fan D."/>
            <person name="Wang W."/>
            <person name="Fu W."/>
            <person name="Wang T."/>
            <person name="Wang B."/>
            <person name="Zhang J."/>
            <person name="Peng Z."/>
            <person name="Li Y."/>
            <person name="Li N."/>
            <person name="Wang J."/>
            <person name="Chen M."/>
            <person name="He Y."/>
            <person name="Tan F."/>
            <person name="Song X."/>
            <person name="Zheng Q."/>
            <person name="Huang R."/>
            <person name="Yang H."/>
            <person name="Du X."/>
            <person name="Chen L."/>
            <person name="Yang M."/>
            <person name="Gaffney P.M."/>
            <person name="Wang S."/>
            <person name="Luo L."/>
            <person name="She Z."/>
            <person name="Ming Y."/>
            <person name="Huang W."/>
            <person name="Zhang S."/>
            <person name="Huang B."/>
            <person name="Zhang Y."/>
            <person name="Qu T."/>
            <person name="Ni P."/>
            <person name="Miao G."/>
            <person name="Wang J."/>
            <person name="Wang Q."/>
            <person name="Steinberg C.E."/>
            <person name="Wang H."/>
            <person name="Li N."/>
            <person name="Qian L."/>
            <person name="Zhang G."/>
            <person name="Li Y."/>
            <person name="Yang H."/>
            <person name="Liu X."/>
            <person name="Wang J."/>
            <person name="Yin Y."/>
            <person name="Wang J."/>
        </authorList>
    </citation>
    <scope>NUCLEOTIDE SEQUENCE [LARGE SCALE GENOMIC DNA]</scope>
    <source>
        <strain evidence="11">05x7-T-G4-1.051#20</strain>
    </source>
</reference>
<feature type="region of interest" description="Disordered" evidence="10">
    <location>
        <begin position="683"/>
        <end position="706"/>
    </location>
</feature>
<dbReference type="GO" id="GO:0006351">
    <property type="term" value="P:DNA-templated transcription"/>
    <property type="evidence" value="ECO:0007669"/>
    <property type="project" value="InterPro"/>
</dbReference>
<gene>
    <name evidence="11" type="ORF">CGI_10006326</name>
</gene>
<evidence type="ECO:0000256" key="10">
    <source>
        <dbReference type="SAM" id="MobiDB-lite"/>
    </source>
</evidence>
<feature type="compositionally biased region" description="Polar residues" evidence="10">
    <location>
        <begin position="1092"/>
        <end position="1101"/>
    </location>
</feature>
<feature type="compositionally biased region" description="Basic and acidic residues" evidence="10">
    <location>
        <begin position="994"/>
        <end position="1006"/>
    </location>
</feature>
<dbReference type="EMBL" id="JH816840">
    <property type="protein sequence ID" value="EKC20294.1"/>
    <property type="molecule type" value="Genomic_DNA"/>
</dbReference>
<dbReference type="CDD" id="cd20524">
    <property type="entry name" value="CYCLIN_CCNH_rpt1"/>
    <property type="match status" value="1"/>
</dbReference>
<dbReference type="NCBIfam" id="TIGR00569">
    <property type="entry name" value="ccl1"/>
    <property type="match status" value="1"/>
</dbReference>
<dbReference type="SMART" id="SM00385">
    <property type="entry name" value="CYCLIN"/>
    <property type="match status" value="1"/>
</dbReference>
<dbReference type="GO" id="GO:0003700">
    <property type="term" value="F:DNA-binding transcription factor activity"/>
    <property type="evidence" value="ECO:0007669"/>
    <property type="project" value="InterPro"/>
</dbReference>
<evidence type="ECO:0000256" key="2">
    <source>
        <dbReference type="ARBA" id="ARBA00019496"/>
    </source>
</evidence>
<feature type="compositionally biased region" description="Polar residues" evidence="10">
    <location>
        <begin position="686"/>
        <end position="698"/>
    </location>
</feature>
<organism evidence="11">
    <name type="scientific">Magallana gigas</name>
    <name type="common">Pacific oyster</name>
    <name type="synonym">Crassostrea gigas</name>
    <dbReference type="NCBI Taxonomy" id="29159"/>
    <lineage>
        <taxon>Eukaryota</taxon>
        <taxon>Metazoa</taxon>
        <taxon>Spiralia</taxon>
        <taxon>Lophotrochozoa</taxon>
        <taxon>Mollusca</taxon>
        <taxon>Bivalvia</taxon>
        <taxon>Autobranchia</taxon>
        <taxon>Pteriomorphia</taxon>
        <taxon>Ostreida</taxon>
        <taxon>Ostreoidea</taxon>
        <taxon>Ostreidae</taxon>
        <taxon>Magallana</taxon>
    </lineage>
</organism>
<dbReference type="Gene3D" id="1.10.10.10">
    <property type="entry name" value="Winged helix-like DNA-binding domain superfamily/Winged helix DNA-binding domain"/>
    <property type="match status" value="1"/>
</dbReference>
<evidence type="ECO:0000256" key="6">
    <source>
        <dbReference type="ARBA" id="ARBA00025343"/>
    </source>
</evidence>
<keyword evidence="4 9" id="KW-0195">Cyclin</keyword>
<evidence type="ECO:0000256" key="3">
    <source>
        <dbReference type="ARBA" id="ARBA00023125"/>
    </source>
</evidence>
<dbReference type="InterPro" id="IPR030456">
    <property type="entry name" value="TF_fork_head_CS_2"/>
</dbReference>
<feature type="region of interest" description="Disordered" evidence="10">
    <location>
        <begin position="992"/>
        <end position="1063"/>
    </location>
</feature>
<dbReference type="CDD" id="cd20029">
    <property type="entry name" value="FH_FOXM"/>
    <property type="match status" value="1"/>
</dbReference>
<feature type="region of interest" description="Disordered" evidence="10">
    <location>
        <begin position="406"/>
        <end position="457"/>
    </location>
</feature>
<dbReference type="SUPFAM" id="SSF47954">
    <property type="entry name" value="Cyclin-like"/>
    <property type="match status" value="2"/>
</dbReference>
<dbReference type="Pfam" id="PF00134">
    <property type="entry name" value="Cyclin_N"/>
    <property type="match status" value="1"/>
</dbReference>
<evidence type="ECO:0000256" key="5">
    <source>
        <dbReference type="ARBA" id="ARBA00023306"/>
    </source>
</evidence>
<dbReference type="InterPro" id="IPR006671">
    <property type="entry name" value="Cyclin_N"/>
</dbReference>
<dbReference type="InterPro" id="IPR036915">
    <property type="entry name" value="Cyclin-like_sf"/>
</dbReference>
<accession>K1PN41</accession>
<evidence type="ECO:0000256" key="8">
    <source>
        <dbReference type="PROSITE-ProRule" id="PRU00089"/>
    </source>
</evidence>
<dbReference type="InterPro" id="IPR036390">
    <property type="entry name" value="WH_DNA-bd_sf"/>
</dbReference>
<evidence type="ECO:0000313" key="11">
    <source>
        <dbReference type="EMBL" id="EKC20294.1"/>
    </source>
</evidence>
<dbReference type="HOGENOM" id="CLU_267397_0_0_1"/>
<dbReference type="InterPro" id="IPR027081">
    <property type="entry name" value="CyclinH/Ccl1"/>
</dbReference>
<keyword evidence="5" id="KW-0131">Cell cycle</keyword>
<dbReference type="PANTHER" id="PTHR46878">
    <property type="entry name" value="FORKHEAD BOX PROTEIN M1"/>
    <property type="match status" value="1"/>
</dbReference>
<dbReference type="InterPro" id="IPR047516">
    <property type="entry name" value="FH_FOXM1"/>
</dbReference>
<evidence type="ECO:0000256" key="4">
    <source>
        <dbReference type="ARBA" id="ARBA00023127"/>
    </source>
</evidence>
<feature type="region of interest" description="Disordered" evidence="10">
    <location>
        <begin position="594"/>
        <end position="617"/>
    </location>
</feature>
<dbReference type="SMART" id="SM00339">
    <property type="entry name" value="FH"/>
    <property type="match status" value="1"/>
</dbReference>
<dbReference type="CDD" id="cd20525">
    <property type="entry name" value="CYCLIN_CCNH_rpt2"/>
    <property type="match status" value="1"/>
</dbReference>
<feature type="DNA-binding region" description="Fork-head" evidence="8">
    <location>
        <begin position="761"/>
        <end position="853"/>
    </location>
</feature>
<dbReference type="InterPro" id="IPR036388">
    <property type="entry name" value="WH-like_DNA-bd_sf"/>
</dbReference>
<dbReference type="SUPFAM" id="SSF46785">
    <property type="entry name" value="Winged helix' DNA-binding domain"/>
    <property type="match status" value="1"/>
</dbReference>
<dbReference type="PROSITE" id="PS50039">
    <property type="entry name" value="FORK_HEAD_3"/>
    <property type="match status" value="1"/>
</dbReference>
<feature type="region of interest" description="Disordered" evidence="10">
    <location>
        <begin position="920"/>
        <end position="954"/>
    </location>
</feature>
<dbReference type="InterPro" id="IPR042839">
    <property type="entry name" value="FOXM1"/>
</dbReference>
<dbReference type="InterPro" id="IPR018122">
    <property type="entry name" value="TF_fork_head_CS_1"/>
</dbReference>
<feature type="region of interest" description="Disordered" evidence="10">
    <location>
        <begin position="1079"/>
        <end position="1111"/>
    </location>
</feature>
<evidence type="ECO:0000256" key="7">
    <source>
        <dbReference type="ARBA" id="ARBA00026042"/>
    </source>
</evidence>
<dbReference type="GO" id="GO:0070985">
    <property type="term" value="C:transcription factor TFIIK complex"/>
    <property type="evidence" value="ECO:0007669"/>
    <property type="project" value="InterPro"/>
</dbReference>
<dbReference type="GO" id="GO:0016538">
    <property type="term" value="F:cyclin-dependent protein serine/threonine kinase regulator activity"/>
    <property type="evidence" value="ECO:0007669"/>
    <property type="project" value="InterPro"/>
</dbReference>
<dbReference type="Pfam" id="PF00250">
    <property type="entry name" value="Forkhead"/>
    <property type="match status" value="1"/>
</dbReference>
<comment type="subunit">
    <text evidence="7">Associates primarily with CDK7 and MAT1 to form the CAK complex. CAK can further associate with the core-TFIIH to form the TFIIH basal transcription factor.</text>
</comment>
<dbReference type="InterPro" id="IPR031658">
    <property type="entry name" value="Cyclin_C_2"/>
</dbReference>
<dbReference type="GO" id="GO:0000086">
    <property type="term" value="P:G2/M transition of mitotic cell cycle"/>
    <property type="evidence" value="ECO:0007669"/>
    <property type="project" value="InterPro"/>
</dbReference>
<feature type="compositionally biased region" description="Polar residues" evidence="10">
    <location>
        <begin position="603"/>
        <end position="617"/>
    </location>
</feature>